<dbReference type="AlphaFoldDB" id="A0A564Z628"/>
<reference evidence="1 2" key="1">
    <citation type="submission" date="2019-07" db="EMBL/GenBank/DDBJ databases">
        <authorList>
            <person name="Jastrzebski P J."/>
            <person name="Paukszto L."/>
            <person name="Jastrzebski P J."/>
        </authorList>
    </citation>
    <scope>NUCLEOTIDE SEQUENCE [LARGE SCALE GENOMIC DNA]</scope>
    <source>
        <strain evidence="1 2">WMS-il1</strain>
    </source>
</reference>
<accession>A0A564Z628</accession>
<name>A0A564Z628_HYMDI</name>
<dbReference type="EMBL" id="CABIJS010000666">
    <property type="protein sequence ID" value="VUZ54900.1"/>
    <property type="molecule type" value="Genomic_DNA"/>
</dbReference>
<sequence>MLCDSTHRCDARLHSWRRRSSRGRSLAVLGQSAPPAEFKSRDLRTMSGVILLSKQFCDPRNAHNVSGLVYSLKQFKSLMDSCHSHQAA</sequence>
<protein>
    <submittedName>
        <fullName evidence="1">Uncharacterized protein</fullName>
    </submittedName>
</protein>
<evidence type="ECO:0000313" key="2">
    <source>
        <dbReference type="Proteomes" id="UP000321570"/>
    </source>
</evidence>
<gene>
    <name evidence="1" type="ORF">WMSIL1_LOCUS12945</name>
</gene>
<proteinExistence type="predicted"/>
<keyword evidence="2" id="KW-1185">Reference proteome</keyword>
<organism evidence="1 2">
    <name type="scientific">Hymenolepis diminuta</name>
    <name type="common">Rat tapeworm</name>
    <dbReference type="NCBI Taxonomy" id="6216"/>
    <lineage>
        <taxon>Eukaryota</taxon>
        <taxon>Metazoa</taxon>
        <taxon>Spiralia</taxon>
        <taxon>Lophotrochozoa</taxon>
        <taxon>Platyhelminthes</taxon>
        <taxon>Cestoda</taxon>
        <taxon>Eucestoda</taxon>
        <taxon>Cyclophyllidea</taxon>
        <taxon>Hymenolepididae</taxon>
        <taxon>Hymenolepis</taxon>
    </lineage>
</organism>
<dbReference type="Proteomes" id="UP000321570">
    <property type="component" value="Unassembled WGS sequence"/>
</dbReference>
<evidence type="ECO:0000313" key="1">
    <source>
        <dbReference type="EMBL" id="VUZ54900.1"/>
    </source>
</evidence>